<feature type="region of interest" description="Disordered" evidence="4">
    <location>
        <begin position="329"/>
        <end position="714"/>
    </location>
</feature>
<protein>
    <submittedName>
        <fullName evidence="5">Uncharacterized protein</fullName>
    </submittedName>
</protein>
<proteinExistence type="inferred from homology"/>
<feature type="compositionally biased region" description="Basic and acidic residues" evidence="4">
    <location>
        <begin position="998"/>
        <end position="1013"/>
    </location>
</feature>
<feature type="compositionally biased region" description="Basic and acidic residues" evidence="4">
    <location>
        <begin position="896"/>
        <end position="912"/>
    </location>
</feature>
<reference evidence="5" key="2">
    <citation type="submission" date="2025-09" db="UniProtKB">
        <authorList>
            <consortium name="Ensembl"/>
        </authorList>
    </citation>
    <scope>IDENTIFICATION</scope>
</reference>
<feature type="compositionally biased region" description="Basic residues" evidence="4">
    <location>
        <begin position="447"/>
        <end position="460"/>
    </location>
</feature>
<name>A0A3Q3IZI7_MONAL</name>
<feature type="compositionally biased region" description="Basic and acidic residues" evidence="4">
    <location>
        <begin position="678"/>
        <end position="687"/>
    </location>
</feature>
<feature type="region of interest" description="Disordered" evidence="4">
    <location>
        <begin position="39"/>
        <end position="60"/>
    </location>
</feature>
<organism evidence="5 6">
    <name type="scientific">Monopterus albus</name>
    <name type="common">Swamp eel</name>
    <dbReference type="NCBI Taxonomy" id="43700"/>
    <lineage>
        <taxon>Eukaryota</taxon>
        <taxon>Metazoa</taxon>
        <taxon>Chordata</taxon>
        <taxon>Craniata</taxon>
        <taxon>Vertebrata</taxon>
        <taxon>Euteleostomi</taxon>
        <taxon>Actinopterygii</taxon>
        <taxon>Neopterygii</taxon>
        <taxon>Teleostei</taxon>
        <taxon>Neoteleostei</taxon>
        <taxon>Acanthomorphata</taxon>
        <taxon>Anabantaria</taxon>
        <taxon>Synbranchiformes</taxon>
        <taxon>Synbranchidae</taxon>
        <taxon>Monopterus</taxon>
    </lineage>
</organism>
<dbReference type="STRING" id="43700.ENSMALP00000011134"/>
<feature type="compositionally biased region" description="Polar residues" evidence="4">
    <location>
        <begin position="614"/>
        <end position="623"/>
    </location>
</feature>
<feature type="compositionally biased region" description="Low complexity" evidence="4">
    <location>
        <begin position="39"/>
        <end position="54"/>
    </location>
</feature>
<feature type="region of interest" description="Disordered" evidence="4">
    <location>
        <begin position="756"/>
        <end position="794"/>
    </location>
</feature>
<dbReference type="PANTHER" id="PTHR19212">
    <property type="entry name" value="LEUCINE RICH REPEAT IN FLII INTERACTING PROTEIN"/>
    <property type="match status" value="1"/>
</dbReference>
<feature type="compositionally biased region" description="Polar residues" evidence="4">
    <location>
        <begin position="631"/>
        <end position="640"/>
    </location>
</feature>
<feature type="compositionally biased region" description="Basic and acidic residues" evidence="4">
    <location>
        <begin position="538"/>
        <end position="596"/>
    </location>
</feature>
<feature type="region of interest" description="Disordered" evidence="4">
    <location>
        <begin position="875"/>
        <end position="1056"/>
    </location>
</feature>
<evidence type="ECO:0000313" key="6">
    <source>
        <dbReference type="Proteomes" id="UP000261600"/>
    </source>
</evidence>
<feature type="compositionally biased region" description="Basic and acidic residues" evidence="4">
    <location>
        <begin position="231"/>
        <end position="249"/>
    </location>
</feature>
<feature type="compositionally biased region" description="Basic and acidic residues" evidence="4">
    <location>
        <begin position="461"/>
        <end position="481"/>
    </location>
</feature>
<sequence>MENNNRRSMFDFILCFTICFKFIDIVFSLSQGSRAASTSTGATLTSLGGTSSRRGSGDTAISVDTENSIREIKDALAEAEEKYRKAMVSNAQLDNEKNNLMYQVDTLKDSLMELEELLSESRREYEEKVKEFEREKHAHSVLQFQFSEVKETLKQSEELLNVSIRLHCDCGTERSLFWVKRYVPNKISKLPFTHLEKVHVEVLCFKKNMSYIFGLLSPYPLHDLSGSTEKNQLRSSREEDMDPGQHEEMLNEETSENHLSSDVLCNAGDVNTLETPSKEQPTEEQQTCLSTEEDGVGENGLNKDLNVSINDHSVTESKDVIICSPEESALETETHGGGDSGETSNPDLGETETKSSSVDIVESCNKVFEEQENKEEDTEESKLRNTESCHQQKVIEDVRKENLPDGSISAVSNTEPQQEPENAEEAENDETEELSSKTQPQGAPTSGKKKKKKKRSKKKGGTHEDKNQQKHGTEKESKTEEGIQSAKRGNGSATEPKTDGSVSETFKESKMDQISNEQGVKGTEKIDAVEAVEPTETFLHKEVRMDHVTNERDKEQSLEAEKQTPTETLCHIESRDEPTKDRQGKEETLESEKVEEMESVTSPCEASVSMPDLTDTSNSTESTGFDKLHNSKSGDISANSEDIHSESQIVYHREDEVGSDDELKPEFTSNPESSLETNGKEDIEAESHLPSNCDVAADESESTNRSERKDDISVLPPFTYDFSLDLKSSSVSEPPSEPYVPRKSLGNDILIKVSDVRSEEEAAGDDEEPRTVTEQLCFSPSVTSPSHDDYSELKQDSSSFSVLTGNLRESEDFVKTDGSSYDEQRDSLCPLETVAQAEQLEDMAIQTLVCVDFNDDSNMKVSWQIEAIKTTDMLNMPDSPKEAVEIGSSVKWESAVAKDPEHKTSPDDKESETSLCPLAEQLQESSKDESEDNAVSQPNQRNSDEEDGDDEEGQSFDFDDMDMEAAIATSLPKNPDQEIVEEGAEVISDQSTETNKNMQDRPVESSDEKRTVGEDNQEATPHKESDNTPQGNNNSSHEEAMSAQEEDVENVCEEQVNTPKEEMCIADEARDVTEEGKVLIAGELGDVAEDINQATSEPVEEELDAIKHEVQGEALVLPKSADQVGSSTEPPQSGKDVKKNGKKGKGKEDCKMS</sequence>
<dbReference type="Ensembl" id="ENSMALT00000011374.1">
    <property type="protein sequence ID" value="ENSMALP00000011134.1"/>
    <property type="gene ID" value="ENSMALG00000007933.1"/>
</dbReference>
<feature type="compositionally biased region" description="Acidic residues" evidence="4">
    <location>
        <begin position="944"/>
        <end position="963"/>
    </location>
</feature>
<dbReference type="Pfam" id="PF09738">
    <property type="entry name" value="LRRFIP"/>
    <property type="match status" value="1"/>
</dbReference>
<feature type="coiled-coil region" evidence="3">
    <location>
        <begin position="62"/>
        <end position="142"/>
    </location>
</feature>
<accession>A0A3Q3IZI7</accession>
<evidence type="ECO:0000256" key="1">
    <source>
        <dbReference type="ARBA" id="ARBA00008275"/>
    </source>
</evidence>
<dbReference type="PANTHER" id="PTHR19212:SF5">
    <property type="entry name" value="LEUCINE-RICH REPEAT FLIGHTLESS-INTERACTING PROTEIN 1"/>
    <property type="match status" value="1"/>
</dbReference>
<dbReference type="GO" id="GO:0000978">
    <property type="term" value="F:RNA polymerase II cis-regulatory region sequence-specific DNA binding"/>
    <property type="evidence" value="ECO:0007669"/>
    <property type="project" value="TreeGrafter"/>
</dbReference>
<dbReference type="GO" id="GO:0000981">
    <property type="term" value="F:DNA-binding transcription factor activity, RNA polymerase II-specific"/>
    <property type="evidence" value="ECO:0007669"/>
    <property type="project" value="TreeGrafter"/>
</dbReference>
<feature type="compositionally biased region" description="Basic and acidic residues" evidence="4">
    <location>
        <begin position="702"/>
        <end position="712"/>
    </location>
</feature>
<feature type="compositionally biased region" description="Polar residues" evidence="4">
    <location>
        <begin position="667"/>
        <end position="677"/>
    </location>
</feature>
<feature type="compositionally biased region" description="Acidic residues" evidence="4">
    <location>
        <begin position="370"/>
        <end position="379"/>
    </location>
</feature>
<evidence type="ECO:0000256" key="3">
    <source>
        <dbReference type="SAM" id="Coils"/>
    </source>
</evidence>
<feature type="region of interest" description="Disordered" evidence="4">
    <location>
        <begin position="1117"/>
        <end position="1153"/>
    </location>
</feature>
<evidence type="ECO:0000313" key="5">
    <source>
        <dbReference type="Ensembl" id="ENSMALP00000011134.1"/>
    </source>
</evidence>
<feature type="compositionally biased region" description="Basic and acidic residues" evidence="4">
    <location>
        <begin position="393"/>
        <end position="403"/>
    </location>
</feature>
<keyword evidence="2 3" id="KW-0175">Coiled coil</keyword>
<dbReference type="AlphaFoldDB" id="A0A3Q3IZI7"/>
<evidence type="ECO:0000256" key="4">
    <source>
        <dbReference type="SAM" id="MobiDB-lite"/>
    </source>
</evidence>
<feature type="region of interest" description="Disordered" evidence="4">
    <location>
        <begin position="224"/>
        <end position="304"/>
    </location>
</feature>
<reference evidence="5" key="1">
    <citation type="submission" date="2025-08" db="UniProtKB">
        <authorList>
            <consortium name="Ensembl"/>
        </authorList>
    </citation>
    <scope>IDENTIFICATION</scope>
</reference>
<dbReference type="InterPro" id="IPR019139">
    <property type="entry name" value="LRRFIP1/2"/>
</dbReference>
<feature type="compositionally biased region" description="Basic and acidic residues" evidence="4">
    <location>
        <begin position="641"/>
        <end position="665"/>
    </location>
</feature>
<evidence type="ECO:0000256" key="2">
    <source>
        <dbReference type="ARBA" id="ARBA00023054"/>
    </source>
</evidence>
<dbReference type="Proteomes" id="UP000261600">
    <property type="component" value="Unplaced"/>
</dbReference>
<keyword evidence="6" id="KW-1185">Reference proteome</keyword>
<feature type="compositionally biased region" description="Acidic residues" evidence="4">
    <location>
        <begin position="421"/>
        <end position="433"/>
    </location>
</feature>
<comment type="similarity">
    <text evidence="1">Belongs to the LRRFIP family.</text>
</comment>
<feature type="compositionally biased region" description="Polar residues" evidence="4">
    <location>
        <begin position="988"/>
        <end position="997"/>
    </location>
</feature>
<feature type="compositionally biased region" description="Polar residues" evidence="4">
    <location>
        <begin position="491"/>
        <end position="504"/>
    </location>
</feature>
<dbReference type="Gene3D" id="1.20.5.4090">
    <property type="match status" value="1"/>
</dbReference>
<feature type="compositionally biased region" description="Polar residues" evidence="4">
    <location>
        <begin position="772"/>
        <end position="785"/>
    </location>
</feature>